<accession>A0ABV6GVW7</accession>
<name>A0ABV6GVW7_9BACL</name>
<dbReference type="Proteomes" id="UP001589785">
    <property type="component" value="Unassembled WGS sequence"/>
</dbReference>
<evidence type="ECO:0000313" key="3">
    <source>
        <dbReference type="Proteomes" id="UP001589785"/>
    </source>
</evidence>
<evidence type="ECO:0000313" key="2">
    <source>
        <dbReference type="EMBL" id="MFC0297812.1"/>
    </source>
</evidence>
<sequence>MTVLLKGLQGRFPKRKTAVVSHAKRPSAEQQPYIVFVEAQIHAKRRSKLTAIGFFIAGLLIFGIYEQKYSHPIYSLFNPVDEQIH</sequence>
<keyword evidence="1" id="KW-0472">Membrane</keyword>
<organism evidence="2 3">
    <name type="scientific">Geobacillus jurassicus</name>
    <dbReference type="NCBI Taxonomy" id="235932"/>
    <lineage>
        <taxon>Bacteria</taxon>
        <taxon>Bacillati</taxon>
        <taxon>Bacillota</taxon>
        <taxon>Bacilli</taxon>
        <taxon>Bacillales</taxon>
        <taxon>Anoxybacillaceae</taxon>
        <taxon>Geobacillus</taxon>
    </lineage>
</organism>
<comment type="caution">
    <text evidence="2">The sequence shown here is derived from an EMBL/GenBank/DDBJ whole genome shotgun (WGS) entry which is preliminary data.</text>
</comment>
<protein>
    <submittedName>
        <fullName evidence="2">Uncharacterized protein</fullName>
    </submittedName>
</protein>
<reference evidence="2 3" key="1">
    <citation type="submission" date="2024-09" db="EMBL/GenBank/DDBJ databases">
        <authorList>
            <person name="Sun Q."/>
            <person name="Mori K."/>
        </authorList>
    </citation>
    <scope>NUCLEOTIDE SEQUENCE [LARGE SCALE GENOMIC DNA]</scope>
    <source>
        <strain evidence="2 3">CCM 7224</strain>
    </source>
</reference>
<keyword evidence="1" id="KW-0812">Transmembrane</keyword>
<gene>
    <name evidence="2" type="ORF">ACFFHQ_10300</name>
</gene>
<dbReference type="RefSeq" id="WP_066227821.1">
    <property type="nucleotide sequence ID" value="NZ_JBHLVN010000049.1"/>
</dbReference>
<dbReference type="EMBL" id="JBHLVN010000049">
    <property type="protein sequence ID" value="MFC0297812.1"/>
    <property type="molecule type" value="Genomic_DNA"/>
</dbReference>
<proteinExistence type="predicted"/>
<evidence type="ECO:0000256" key="1">
    <source>
        <dbReference type="SAM" id="Phobius"/>
    </source>
</evidence>
<feature type="transmembrane region" description="Helical" evidence="1">
    <location>
        <begin position="49"/>
        <end position="65"/>
    </location>
</feature>
<keyword evidence="3" id="KW-1185">Reference proteome</keyword>
<keyword evidence="1" id="KW-1133">Transmembrane helix</keyword>